<keyword evidence="2" id="KW-1185">Reference proteome</keyword>
<proteinExistence type="predicted"/>
<comment type="caution">
    <text evidence="1">The sequence shown here is derived from an EMBL/GenBank/DDBJ whole genome shotgun (WGS) entry which is preliminary data.</text>
</comment>
<gene>
    <name evidence="1" type="ORF">DFR74_103121</name>
</gene>
<dbReference type="EMBL" id="QNRE01000003">
    <property type="protein sequence ID" value="RBO92478.1"/>
    <property type="molecule type" value="Genomic_DNA"/>
</dbReference>
<evidence type="ECO:0000313" key="2">
    <source>
        <dbReference type="Proteomes" id="UP000252586"/>
    </source>
</evidence>
<protein>
    <submittedName>
        <fullName evidence="1">Uncharacterized protein</fullName>
    </submittedName>
</protein>
<organism evidence="1 2">
    <name type="scientific">Nocardia puris</name>
    <dbReference type="NCBI Taxonomy" id="208602"/>
    <lineage>
        <taxon>Bacteria</taxon>
        <taxon>Bacillati</taxon>
        <taxon>Actinomycetota</taxon>
        <taxon>Actinomycetes</taxon>
        <taxon>Mycobacteriales</taxon>
        <taxon>Nocardiaceae</taxon>
        <taxon>Nocardia</taxon>
    </lineage>
</organism>
<dbReference type="Proteomes" id="UP000252586">
    <property type="component" value="Unassembled WGS sequence"/>
</dbReference>
<evidence type="ECO:0000313" key="1">
    <source>
        <dbReference type="EMBL" id="RBO92478.1"/>
    </source>
</evidence>
<accession>A0A366DTE4</accession>
<dbReference type="AlphaFoldDB" id="A0A366DTE4"/>
<name>A0A366DTE4_9NOCA</name>
<sequence>MKDLPDCRFDAADLPLPWTGELYAESHDRRTMYRLYFIEARPTWMAVTDEVVASGIGAKPAWDDPDWSSEVQTRQIHDAMLSGVTRCGNVRKRWRRWDSA</sequence>
<reference evidence="1 2" key="1">
    <citation type="submission" date="2018-06" db="EMBL/GenBank/DDBJ databases">
        <title>Genomic Encyclopedia of Type Strains, Phase IV (KMG-IV): sequencing the most valuable type-strain genomes for metagenomic binning, comparative biology and taxonomic classification.</title>
        <authorList>
            <person name="Goeker M."/>
        </authorList>
    </citation>
    <scope>NUCLEOTIDE SEQUENCE [LARGE SCALE GENOMIC DNA]</scope>
    <source>
        <strain evidence="1 2">DSM 44599</strain>
    </source>
</reference>